<sequence length="168" mass="19277">MKHSELAFKYLSKKHLTEGWPCPENDEVELSKWIAENLSASQAKKLKDAIRKTANRETKPSVGTVQISRAYLAKLKYLSEQFGMTQTETLERLIETEYQFYAKYDEDCVDDRENTGRVIELEAPSLAAAMTNNRSLAAQITSPPEKSNQPHADKTSKNRAKRNRRKKR</sequence>
<evidence type="ECO:0000313" key="3">
    <source>
        <dbReference type="Proteomes" id="UP001058461"/>
    </source>
</evidence>
<gene>
    <name evidence="2" type="ORF">KDW95_11600</name>
</gene>
<protein>
    <submittedName>
        <fullName evidence="2">Uncharacterized protein</fullName>
    </submittedName>
</protein>
<dbReference type="RefSeq" id="WP_255856430.1">
    <property type="nucleotide sequence ID" value="NZ_CP073347.1"/>
</dbReference>
<feature type="compositionally biased region" description="Basic residues" evidence="1">
    <location>
        <begin position="157"/>
        <end position="168"/>
    </location>
</feature>
<dbReference type="Proteomes" id="UP001058461">
    <property type="component" value="Chromosome"/>
</dbReference>
<reference evidence="2" key="1">
    <citation type="submission" date="2021-04" db="EMBL/GenBank/DDBJ databases">
        <title>Oceanospirillales bacteria with DddD are important DMSP degraders in coastal seawater.</title>
        <authorList>
            <person name="Liu J."/>
        </authorList>
    </citation>
    <scope>NUCLEOTIDE SEQUENCE</scope>
    <source>
        <strain evidence="2">D13-1</strain>
    </source>
</reference>
<feature type="compositionally biased region" description="Polar residues" evidence="1">
    <location>
        <begin position="132"/>
        <end position="150"/>
    </location>
</feature>
<keyword evidence="3" id="KW-1185">Reference proteome</keyword>
<name>A0ABY5HRQ5_9GAMM</name>
<accession>A0ABY5HRQ5</accession>
<evidence type="ECO:0000313" key="2">
    <source>
        <dbReference type="EMBL" id="UTW14238.1"/>
    </source>
</evidence>
<organism evidence="2 3">
    <name type="scientific">Marinobacterium rhizophilum</name>
    <dbReference type="NCBI Taxonomy" id="420402"/>
    <lineage>
        <taxon>Bacteria</taxon>
        <taxon>Pseudomonadati</taxon>
        <taxon>Pseudomonadota</taxon>
        <taxon>Gammaproteobacteria</taxon>
        <taxon>Oceanospirillales</taxon>
        <taxon>Oceanospirillaceae</taxon>
        <taxon>Marinobacterium</taxon>
    </lineage>
</organism>
<evidence type="ECO:0000256" key="1">
    <source>
        <dbReference type="SAM" id="MobiDB-lite"/>
    </source>
</evidence>
<dbReference type="EMBL" id="CP073347">
    <property type="protein sequence ID" value="UTW14238.1"/>
    <property type="molecule type" value="Genomic_DNA"/>
</dbReference>
<feature type="region of interest" description="Disordered" evidence="1">
    <location>
        <begin position="132"/>
        <end position="168"/>
    </location>
</feature>
<proteinExistence type="predicted"/>